<evidence type="ECO:0000256" key="4">
    <source>
        <dbReference type="ARBA" id="ARBA00022692"/>
    </source>
</evidence>
<feature type="transmembrane region" description="Helical" evidence="7">
    <location>
        <begin position="113"/>
        <end position="131"/>
    </location>
</feature>
<dbReference type="Gene3D" id="1.10.3720.10">
    <property type="entry name" value="MetI-like"/>
    <property type="match status" value="1"/>
</dbReference>
<protein>
    <submittedName>
        <fullName evidence="9">Carbohydrate ABC transporter permease</fullName>
    </submittedName>
</protein>
<keyword evidence="5 7" id="KW-1133">Transmembrane helix</keyword>
<evidence type="ECO:0000256" key="7">
    <source>
        <dbReference type="RuleBase" id="RU363032"/>
    </source>
</evidence>
<dbReference type="PROSITE" id="PS50928">
    <property type="entry name" value="ABC_TM1"/>
    <property type="match status" value="1"/>
</dbReference>
<evidence type="ECO:0000256" key="5">
    <source>
        <dbReference type="ARBA" id="ARBA00022989"/>
    </source>
</evidence>
<gene>
    <name evidence="9" type="ORF">ACFQ03_08955</name>
</gene>
<organism evidence="9 10">
    <name type="scientific">Paenibacillus residui</name>
    <dbReference type="NCBI Taxonomy" id="629724"/>
    <lineage>
        <taxon>Bacteria</taxon>
        <taxon>Bacillati</taxon>
        <taxon>Bacillota</taxon>
        <taxon>Bacilli</taxon>
        <taxon>Bacillales</taxon>
        <taxon>Paenibacillaceae</taxon>
        <taxon>Paenibacillus</taxon>
    </lineage>
</organism>
<evidence type="ECO:0000259" key="8">
    <source>
        <dbReference type="PROSITE" id="PS50928"/>
    </source>
</evidence>
<dbReference type="InterPro" id="IPR000515">
    <property type="entry name" value="MetI-like"/>
</dbReference>
<dbReference type="PANTHER" id="PTHR43744">
    <property type="entry name" value="ABC TRANSPORTER PERMEASE PROTEIN MG189-RELATED-RELATED"/>
    <property type="match status" value="1"/>
</dbReference>
<feature type="transmembrane region" description="Helical" evidence="7">
    <location>
        <begin position="12"/>
        <end position="36"/>
    </location>
</feature>
<feature type="transmembrane region" description="Helical" evidence="7">
    <location>
        <begin position="143"/>
        <end position="163"/>
    </location>
</feature>
<dbReference type="RefSeq" id="WP_379287572.1">
    <property type="nucleotide sequence ID" value="NZ_JBHTIU010000028.1"/>
</dbReference>
<keyword evidence="6 7" id="KW-0472">Membrane</keyword>
<dbReference type="EMBL" id="JBHTIU010000028">
    <property type="protein sequence ID" value="MFD0869279.1"/>
    <property type="molecule type" value="Genomic_DNA"/>
</dbReference>
<evidence type="ECO:0000256" key="6">
    <source>
        <dbReference type="ARBA" id="ARBA00023136"/>
    </source>
</evidence>
<evidence type="ECO:0000256" key="2">
    <source>
        <dbReference type="ARBA" id="ARBA00022448"/>
    </source>
</evidence>
<feature type="transmembrane region" description="Helical" evidence="7">
    <location>
        <begin position="184"/>
        <end position="206"/>
    </location>
</feature>
<accession>A0ABW3D9P6</accession>
<evidence type="ECO:0000313" key="10">
    <source>
        <dbReference type="Proteomes" id="UP001597120"/>
    </source>
</evidence>
<evidence type="ECO:0000313" key="9">
    <source>
        <dbReference type="EMBL" id="MFD0869279.1"/>
    </source>
</evidence>
<dbReference type="InterPro" id="IPR035906">
    <property type="entry name" value="MetI-like_sf"/>
</dbReference>
<comment type="caution">
    <text evidence="9">The sequence shown here is derived from an EMBL/GenBank/DDBJ whole genome shotgun (WGS) entry which is preliminary data.</text>
</comment>
<comment type="similarity">
    <text evidence="7">Belongs to the binding-protein-dependent transport system permease family.</text>
</comment>
<comment type="subcellular location">
    <subcellularLocation>
        <location evidence="1 7">Cell membrane</location>
        <topology evidence="1 7">Multi-pass membrane protein</topology>
    </subcellularLocation>
</comment>
<dbReference type="Pfam" id="PF00528">
    <property type="entry name" value="BPD_transp_1"/>
    <property type="match status" value="1"/>
</dbReference>
<dbReference type="Proteomes" id="UP001597120">
    <property type="component" value="Unassembled WGS sequence"/>
</dbReference>
<sequence>MKRKKSLGDLIFDTCNYILLFALMLATLYPFVYVIFASVSEPQQLVKHTGILWKPYGFTLKAYEMVLKNPMIAIGYRNTLIYVAVGTVLNVLMTAMFAYVLSRRGVHLKNLMMMLVVFTMFFGGGLIPEYILVKNLGMLDTRWALIIPGLISTWNLIIMRTSFMSIPYELEESARIDGAGDWTVLFRIILPLSIPLLSVMVLFYGVGHWNAWANALIFLKDRELFPLQLVLREILIVNSTTEMTEDAGAGDDFALSLIIKYATILVATVPILLLYPLIQRHFTKGVMIGALKG</sequence>
<keyword evidence="10" id="KW-1185">Reference proteome</keyword>
<dbReference type="SUPFAM" id="SSF161098">
    <property type="entry name" value="MetI-like"/>
    <property type="match status" value="1"/>
</dbReference>
<keyword evidence="3" id="KW-1003">Cell membrane</keyword>
<evidence type="ECO:0000256" key="3">
    <source>
        <dbReference type="ARBA" id="ARBA00022475"/>
    </source>
</evidence>
<feature type="domain" description="ABC transmembrane type-1" evidence="8">
    <location>
        <begin position="76"/>
        <end position="270"/>
    </location>
</feature>
<feature type="transmembrane region" description="Helical" evidence="7">
    <location>
        <begin position="80"/>
        <end position="101"/>
    </location>
</feature>
<evidence type="ECO:0000256" key="1">
    <source>
        <dbReference type="ARBA" id="ARBA00004651"/>
    </source>
</evidence>
<dbReference type="PANTHER" id="PTHR43744:SF9">
    <property type="entry name" value="POLYGALACTURONAN_RHAMNOGALACTURONAN TRANSPORT SYSTEM PERMEASE PROTEIN YTCP"/>
    <property type="match status" value="1"/>
</dbReference>
<keyword evidence="2 7" id="KW-0813">Transport</keyword>
<name>A0ABW3D9P6_9BACL</name>
<reference evidence="10" key="1">
    <citation type="journal article" date="2019" name="Int. J. Syst. Evol. Microbiol.">
        <title>The Global Catalogue of Microorganisms (GCM) 10K type strain sequencing project: providing services to taxonomists for standard genome sequencing and annotation.</title>
        <authorList>
            <consortium name="The Broad Institute Genomics Platform"/>
            <consortium name="The Broad Institute Genome Sequencing Center for Infectious Disease"/>
            <person name="Wu L."/>
            <person name="Ma J."/>
        </authorList>
    </citation>
    <scope>NUCLEOTIDE SEQUENCE [LARGE SCALE GENOMIC DNA]</scope>
    <source>
        <strain evidence="10">CCUG 57263</strain>
    </source>
</reference>
<keyword evidence="4 7" id="KW-0812">Transmembrane</keyword>
<dbReference type="CDD" id="cd06261">
    <property type="entry name" value="TM_PBP2"/>
    <property type="match status" value="1"/>
</dbReference>
<feature type="transmembrane region" description="Helical" evidence="7">
    <location>
        <begin position="253"/>
        <end position="278"/>
    </location>
</feature>
<proteinExistence type="inferred from homology"/>